<dbReference type="HAMAP" id="MF_01813">
    <property type="entry name" value="MenG_UbiE_methyltr"/>
    <property type="match status" value="1"/>
</dbReference>
<feature type="binding site" evidence="4">
    <location>
        <begin position="118"/>
        <end position="119"/>
    </location>
    <ligand>
        <name>S-adenosyl-L-methionine</name>
        <dbReference type="ChEBI" id="CHEBI:59789"/>
    </ligand>
</feature>
<organism evidence="5 6">
    <name type="scientific">Chloroflexus islandicus</name>
    <dbReference type="NCBI Taxonomy" id="1707952"/>
    <lineage>
        <taxon>Bacteria</taxon>
        <taxon>Bacillati</taxon>
        <taxon>Chloroflexota</taxon>
        <taxon>Chloroflexia</taxon>
        <taxon>Chloroflexales</taxon>
        <taxon>Chloroflexineae</taxon>
        <taxon>Chloroflexaceae</taxon>
        <taxon>Chloroflexus</taxon>
    </lineage>
</organism>
<comment type="catalytic activity">
    <reaction evidence="4">
        <text>a 2-demethylmenaquinol + S-adenosyl-L-methionine = a menaquinol + S-adenosyl-L-homocysteine + H(+)</text>
        <dbReference type="Rhea" id="RHEA:42640"/>
        <dbReference type="Rhea" id="RHEA-COMP:9539"/>
        <dbReference type="Rhea" id="RHEA-COMP:9563"/>
        <dbReference type="ChEBI" id="CHEBI:15378"/>
        <dbReference type="ChEBI" id="CHEBI:18151"/>
        <dbReference type="ChEBI" id="CHEBI:55437"/>
        <dbReference type="ChEBI" id="CHEBI:57856"/>
        <dbReference type="ChEBI" id="CHEBI:59789"/>
        <dbReference type="EC" id="2.1.1.163"/>
    </reaction>
</comment>
<dbReference type="UniPathway" id="UPA00079">
    <property type="reaction ID" value="UER00169"/>
</dbReference>
<dbReference type="NCBIfam" id="TIGR01934">
    <property type="entry name" value="MenG_MenH_UbiE"/>
    <property type="match status" value="1"/>
</dbReference>
<feature type="binding site" evidence="4">
    <location>
        <position position="90"/>
    </location>
    <ligand>
        <name>S-adenosyl-L-methionine</name>
        <dbReference type="ChEBI" id="CHEBI:59789"/>
    </ligand>
</feature>
<keyword evidence="4" id="KW-0474">Menaquinone biosynthesis</keyword>
<dbReference type="Pfam" id="PF01209">
    <property type="entry name" value="Ubie_methyltran"/>
    <property type="match status" value="1"/>
</dbReference>
<dbReference type="Gene3D" id="3.40.50.150">
    <property type="entry name" value="Vaccinia Virus protein VP39"/>
    <property type="match status" value="1"/>
</dbReference>
<dbReference type="Proteomes" id="UP000078287">
    <property type="component" value="Unassembled WGS sequence"/>
</dbReference>
<feature type="binding site" evidence="4">
    <location>
        <position position="70"/>
    </location>
    <ligand>
        <name>S-adenosyl-L-methionine</name>
        <dbReference type="ChEBI" id="CHEBI:59789"/>
    </ligand>
</feature>
<accession>A0A178M5Q1</accession>
<keyword evidence="2 4" id="KW-0808">Transferase</keyword>
<dbReference type="EC" id="2.1.1.163" evidence="4"/>
<proteinExistence type="inferred from homology"/>
<dbReference type="NCBIfam" id="NF001244">
    <property type="entry name" value="PRK00216.1-5"/>
    <property type="match status" value="1"/>
</dbReference>
<keyword evidence="6" id="KW-1185">Reference proteome</keyword>
<dbReference type="RefSeq" id="WP_066789817.1">
    <property type="nucleotide sequence ID" value="NZ_LWQS01000072.1"/>
</dbReference>
<dbReference type="SUPFAM" id="SSF53335">
    <property type="entry name" value="S-adenosyl-L-methionine-dependent methyltransferases"/>
    <property type="match status" value="1"/>
</dbReference>
<dbReference type="PANTHER" id="PTHR43591">
    <property type="entry name" value="METHYLTRANSFERASE"/>
    <property type="match status" value="1"/>
</dbReference>
<gene>
    <name evidence="4" type="primary">menG</name>
    <name evidence="5" type="ORF">A6A03_17485</name>
</gene>
<dbReference type="OrthoDB" id="9808140at2"/>
<dbReference type="GO" id="GO:0009234">
    <property type="term" value="P:menaquinone biosynthetic process"/>
    <property type="evidence" value="ECO:0007669"/>
    <property type="project" value="UniProtKB-UniRule"/>
</dbReference>
<evidence type="ECO:0000256" key="4">
    <source>
        <dbReference type="HAMAP-Rule" id="MF_01813"/>
    </source>
</evidence>
<dbReference type="PROSITE" id="PS51608">
    <property type="entry name" value="SAM_MT_UBIE"/>
    <property type="match status" value="1"/>
</dbReference>
<comment type="similarity">
    <text evidence="4">Belongs to the class I-like SAM-binding methyltransferase superfamily. MenG/UbiE family.</text>
</comment>
<evidence type="ECO:0000313" key="6">
    <source>
        <dbReference type="Proteomes" id="UP000078287"/>
    </source>
</evidence>
<comment type="caution">
    <text evidence="4">Lacks conserved residue(s) required for the propagation of feature annotation.</text>
</comment>
<dbReference type="CDD" id="cd02440">
    <property type="entry name" value="AdoMet_MTases"/>
    <property type="match status" value="1"/>
</dbReference>
<keyword evidence="3 4" id="KW-0949">S-adenosyl-L-methionine</keyword>
<dbReference type="STRING" id="1707952.A6A03_17485"/>
<evidence type="ECO:0000313" key="5">
    <source>
        <dbReference type="EMBL" id="OAN43883.1"/>
    </source>
</evidence>
<comment type="caution">
    <text evidence="5">The sequence shown here is derived from an EMBL/GenBank/DDBJ whole genome shotgun (WGS) entry which is preliminary data.</text>
</comment>
<dbReference type="InterPro" id="IPR029063">
    <property type="entry name" value="SAM-dependent_MTases_sf"/>
</dbReference>
<comment type="function">
    <text evidence="4">Methyltransferase required for the conversion of demethylmenaquinol (DMKH2) to menaquinol (MKH2).</text>
</comment>
<sequence length="246" mass="27177">MAPDRLTTNVLPPPEEKAAYVEQMFARIARGYDRVNRVMTFGLDQGWRRKVVEYVAPPVNGRALDVGTGTGDFLPELAAWTRDGIVVGVDFTLPMMQAGQSKIAELAAAGRAAFVAGDALRLPFPDNTFDAITTGFVLRNVTDIPAALREMYRVARPGAMMACLEVARPRNPIIRWGHRVYFEQIVPWIGALLGGDRRAYTYLPQSARAFPSPDRLAAMMEEAGWRHVFYRLYGLGAVAIHVGAKV</sequence>
<evidence type="ECO:0000256" key="2">
    <source>
        <dbReference type="ARBA" id="ARBA00022679"/>
    </source>
</evidence>
<evidence type="ECO:0000256" key="3">
    <source>
        <dbReference type="ARBA" id="ARBA00022691"/>
    </source>
</evidence>
<dbReference type="GO" id="GO:0043770">
    <property type="term" value="F:demethylmenaquinone methyltransferase activity"/>
    <property type="evidence" value="ECO:0007669"/>
    <property type="project" value="UniProtKB-UniRule"/>
</dbReference>
<name>A0A178M5Q1_9CHLR</name>
<dbReference type="EMBL" id="LWQS01000072">
    <property type="protein sequence ID" value="OAN43883.1"/>
    <property type="molecule type" value="Genomic_DNA"/>
</dbReference>
<comment type="pathway">
    <text evidence="4">Quinol/quinone metabolism; menaquinone biosynthesis; menaquinol from 1,4-dihydroxy-2-naphthoate: step 2/2.</text>
</comment>
<dbReference type="GO" id="GO:0032259">
    <property type="term" value="P:methylation"/>
    <property type="evidence" value="ECO:0007669"/>
    <property type="project" value="UniProtKB-KW"/>
</dbReference>
<dbReference type="InterPro" id="IPR004033">
    <property type="entry name" value="UbiE/COQ5_MeTrFase"/>
</dbReference>
<reference evidence="5 6" key="1">
    <citation type="submission" date="2016-04" db="EMBL/GenBank/DDBJ databases">
        <title>Chloroflexus islandicus sp. nov., a thermophilic filamentous anoxygenic phototrophic bacterium from geyser Strokkur (Iceland).</title>
        <authorList>
            <person name="Gaisin V.A."/>
            <person name="Kalashnikov A.M."/>
            <person name="Sukhacheva M.V."/>
            <person name="Grouzdev D.S."/>
            <person name="Ivanov T.M."/>
            <person name="Kuznetsov B."/>
            <person name="Gorlenko V.M."/>
        </authorList>
    </citation>
    <scope>NUCLEOTIDE SEQUENCE [LARGE SCALE GENOMIC DNA]</scope>
    <source>
        <strain evidence="6">isl-2</strain>
    </source>
</reference>
<keyword evidence="1 4" id="KW-0489">Methyltransferase</keyword>
<evidence type="ECO:0000256" key="1">
    <source>
        <dbReference type="ARBA" id="ARBA00022603"/>
    </source>
</evidence>
<dbReference type="AlphaFoldDB" id="A0A178M5Q1"/>
<protein>
    <recommendedName>
        <fullName evidence="4">Demethylmenaquinone methyltransferase</fullName>
        <ecNumber evidence="4">2.1.1.163</ecNumber>
    </recommendedName>
</protein>
<dbReference type="PANTHER" id="PTHR43591:SF24">
    <property type="entry name" value="2-METHOXY-6-POLYPRENYL-1,4-BENZOQUINOL METHYLASE, MITOCHONDRIAL"/>
    <property type="match status" value="1"/>
</dbReference>